<protein>
    <recommendedName>
        <fullName evidence="6">Corticotropin-releasing factor domain-containing protein</fullName>
    </recommendedName>
</protein>
<evidence type="ECO:0000259" key="6">
    <source>
        <dbReference type="SMART" id="SM00039"/>
    </source>
</evidence>
<evidence type="ECO:0000256" key="5">
    <source>
        <dbReference type="ARBA" id="ARBA00022815"/>
    </source>
</evidence>
<evidence type="ECO:0000256" key="1">
    <source>
        <dbReference type="ARBA" id="ARBA00004613"/>
    </source>
</evidence>
<comment type="similarity">
    <text evidence="2">Belongs to the sauvagine/corticotropin-releasing factor/urotensin I family.</text>
</comment>
<dbReference type="STRING" id="623744.A0A553RL86"/>
<keyword evidence="4" id="KW-0372">Hormone</keyword>
<keyword evidence="5" id="KW-0027">Amidation</keyword>
<evidence type="ECO:0000313" key="8">
    <source>
        <dbReference type="Proteomes" id="UP000316079"/>
    </source>
</evidence>
<dbReference type="InterPro" id="IPR000187">
    <property type="entry name" value="CRF"/>
</dbReference>
<dbReference type="OrthoDB" id="9837731at2759"/>
<dbReference type="PROSITE" id="PS00511">
    <property type="entry name" value="CRF"/>
    <property type="match status" value="1"/>
</dbReference>
<dbReference type="InterPro" id="IPR018446">
    <property type="entry name" value="Corticotropin-releasing_fac_CS"/>
</dbReference>
<dbReference type="InterPro" id="IPR003620">
    <property type="entry name" value="Urocortin_CRF"/>
</dbReference>
<evidence type="ECO:0000313" key="7">
    <source>
        <dbReference type="EMBL" id="TRZ02947.1"/>
    </source>
</evidence>
<dbReference type="PANTHER" id="PTHR15035:SF11">
    <property type="entry name" value="UROCORTIN"/>
    <property type="match status" value="1"/>
</dbReference>
<dbReference type="GO" id="GO:0005576">
    <property type="term" value="C:extracellular region"/>
    <property type="evidence" value="ECO:0007669"/>
    <property type="project" value="UniProtKB-SubCell"/>
</dbReference>
<dbReference type="AlphaFoldDB" id="A0A553RL86"/>
<name>A0A553RL86_9TELE</name>
<evidence type="ECO:0000256" key="4">
    <source>
        <dbReference type="ARBA" id="ARBA00022702"/>
    </source>
</evidence>
<evidence type="ECO:0000256" key="2">
    <source>
        <dbReference type="ARBA" id="ARBA00009287"/>
    </source>
</evidence>
<sequence length="225" mass="25732">MQQRGARVSAPWTEPVTRSPANLVNASARKPREPISWLLRPKLESEKLSPRRNFRRCSALQQLPSTLRLIHRLVTVARDVSGARKRARVSSMKPIPLLLLMTSVFLSAHIPLSACRPREHPLEVLQMNRVGGEPMSFLVAEKLLQYLQRRALDAGITNFPSTQMHTPLQEDSSEELMEFTKRNDDPPISIDLTFHLLRNMIEMARIENQREQAGLNRKFLDEVGK</sequence>
<accession>A0A553RL86</accession>
<comment type="caution">
    <text evidence="7">The sequence shown here is derived from an EMBL/GenBank/DDBJ whole genome shotgun (WGS) entry which is preliminary data.</text>
</comment>
<feature type="domain" description="Corticotropin-releasing factor" evidence="6">
    <location>
        <begin position="184"/>
        <end position="223"/>
    </location>
</feature>
<proteinExistence type="inferred from homology"/>
<keyword evidence="8" id="KW-1185">Reference proteome</keyword>
<dbReference type="Gene3D" id="6.10.250.1920">
    <property type="match status" value="1"/>
</dbReference>
<dbReference type="PRINTS" id="PR01612">
    <property type="entry name" value="CRFFAMILY"/>
</dbReference>
<dbReference type="EMBL" id="SRMA01018814">
    <property type="protein sequence ID" value="TRZ02947.1"/>
    <property type="molecule type" value="Genomic_DNA"/>
</dbReference>
<dbReference type="GO" id="GO:0005179">
    <property type="term" value="F:hormone activity"/>
    <property type="evidence" value="ECO:0007669"/>
    <property type="project" value="UniProtKB-KW"/>
</dbReference>
<keyword evidence="3" id="KW-0964">Secreted</keyword>
<dbReference type="Pfam" id="PF00473">
    <property type="entry name" value="CRF"/>
    <property type="match status" value="1"/>
</dbReference>
<dbReference type="PANTHER" id="PTHR15035">
    <property type="entry name" value="CORTICOLIBERIN/UROCORTIN"/>
    <property type="match status" value="1"/>
</dbReference>
<organism evidence="7 8">
    <name type="scientific">Danionella cerebrum</name>
    <dbReference type="NCBI Taxonomy" id="2873325"/>
    <lineage>
        <taxon>Eukaryota</taxon>
        <taxon>Metazoa</taxon>
        <taxon>Chordata</taxon>
        <taxon>Craniata</taxon>
        <taxon>Vertebrata</taxon>
        <taxon>Euteleostomi</taxon>
        <taxon>Actinopterygii</taxon>
        <taxon>Neopterygii</taxon>
        <taxon>Teleostei</taxon>
        <taxon>Ostariophysi</taxon>
        <taxon>Cypriniformes</taxon>
        <taxon>Danionidae</taxon>
        <taxon>Danioninae</taxon>
        <taxon>Danionella</taxon>
    </lineage>
</organism>
<evidence type="ECO:0000256" key="3">
    <source>
        <dbReference type="ARBA" id="ARBA00022525"/>
    </source>
</evidence>
<dbReference type="Proteomes" id="UP000316079">
    <property type="component" value="Unassembled WGS sequence"/>
</dbReference>
<gene>
    <name evidence="7" type="ORF">DNTS_008941</name>
</gene>
<reference evidence="7 8" key="1">
    <citation type="journal article" date="2019" name="Sci. Data">
        <title>Hybrid genome assembly and annotation of Danionella translucida.</title>
        <authorList>
            <person name="Kadobianskyi M."/>
            <person name="Schulze L."/>
            <person name="Schuelke M."/>
            <person name="Judkewitz B."/>
        </authorList>
    </citation>
    <scope>NUCLEOTIDE SEQUENCE [LARGE SCALE GENOMIC DNA]</scope>
    <source>
        <strain evidence="7 8">Bolton</strain>
    </source>
</reference>
<dbReference type="SMART" id="SM00039">
    <property type="entry name" value="CRF"/>
    <property type="match status" value="1"/>
</dbReference>
<comment type="subcellular location">
    <subcellularLocation>
        <location evidence="1">Secreted</location>
    </subcellularLocation>
</comment>